<dbReference type="InterPro" id="IPR038476">
    <property type="entry name" value="UvrC_RNase_H_dom_sf"/>
</dbReference>
<dbReference type="Gene3D" id="3.40.1440.10">
    <property type="entry name" value="GIY-YIG endonuclease"/>
    <property type="match status" value="1"/>
</dbReference>
<dbReference type="CDD" id="cd10434">
    <property type="entry name" value="GIY-YIG_UvrC_Cho"/>
    <property type="match status" value="1"/>
</dbReference>
<dbReference type="InterPro" id="IPR001943">
    <property type="entry name" value="UVR_dom"/>
</dbReference>
<name>A0A1F5EI18_9BACT</name>
<dbReference type="AlphaFoldDB" id="A0A1F5EI18"/>
<dbReference type="Gene3D" id="3.30.420.340">
    <property type="entry name" value="UvrC, RNAse H endonuclease domain"/>
    <property type="match status" value="1"/>
</dbReference>
<organism evidence="4 5">
    <name type="scientific">Candidatus Campbellbacteria bacterium RIFOXYC2_FULL_35_25</name>
    <dbReference type="NCBI Taxonomy" id="1797582"/>
    <lineage>
        <taxon>Bacteria</taxon>
        <taxon>Candidatus Campbelliibacteriota</taxon>
    </lineage>
</organism>
<evidence type="ECO:0000313" key="5">
    <source>
        <dbReference type="Proteomes" id="UP000179003"/>
    </source>
</evidence>
<reference evidence="4 5" key="1">
    <citation type="journal article" date="2016" name="Nat. Commun.">
        <title>Thousands of microbial genomes shed light on interconnected biogeochemical processes in an aquifer system.</title>
        <authorList>
            <person name="Anantharaman K."/>
            <person name="Brown C.T."/>
            <person name="Hug L.A."/>
            <person name="Sharon I."/>
            <person name="Castelle C.J."/>
            <person name="Probst A.J."/>
            <person name="Thomas B.C."/>
            <person name="Singh A."/>
            <person name="Wilkins M.J."/>
            <person name="Karaoz U."/>
            <person name="Brodie E.L."/>
            <person name="Williams K.H."/>
            <person name="Hubbard S.S."/>
            <person name="Banfield J.F."/>
        </authorList>
    </citation>
    <scope>NUCLEOTIDE SEQUENCE [LARGE SCALE GENOMIC DNA]</scope>
</reference>
<dbReference type="PANTHER" id="PTHR30562">
    <property type="entry name" value="UVRC/OXIDOREDUCTASE"/>
    <property type="match status" value="1"/>
</dbReference>
<dbReference type="GO" id="GO:0009381">
    <property type="term" value="F:excinuclease ABC activity"/>
    <property type="evidence" value="ECO:0007669"/>
    <property type="project" value="InterPro"/>
</dbReference>
<dbReference type="GO" id="GO:0009380">
    <property type="term" value="C:excinuclease repair complex"/>
    <property type="evidence" value="ECO:0007669"/>
    <property type="project" value="TreeGrafter"/>
</dbReference>
<feature type="domain" description="UVR" evidence="1">
    <location>
        <begin position="217"/>
        <end position="252"/>
    </location>
</feature>
<accession>A0A1F5EI18</accession>
<feature type="domain" description="UvrC family homology region profile" evidence="3">
    <location>
        <begin position="207"/>
        <end position="350"/>
    </location>
</feature>
<dbReference type="STRING" id="1797582.A2442_00345"/>
<dbReference type="InterPro" id="IPR000305">
    <property type="entry name" value="GIY-YIG_endonuc"/>
</dbReference>
<dbReference type="Proteomes" id="UP000179003">
    <property type="component" value="Unassembled WGS sequence"/>
</dbReference>
<feature type="domain" description="GIY-YIG" evidence="2">
    <location>
        <begin position="13"/>
        <end position="93"/>
    </location>
</feature>
<dbReference type="PROSITE" id="PS50165">
    <property type="entry name" value="UVRC"/>
    <property type="match status" value="1"/>
</dbReference>
<evidence type="ECO:0000259" key="3">
    <source>
        <dbReference type="PROSITE" id="PS50165"/>
    </source>
</evidence>
<comment type="caution">
    <text evidence="4">The sequence shown here is derived from an EMBL/GenBank/DDBJ whole genome shotgun (WGS) entry which is preliminary data.</text>
</comment>
<dbReference type="Pfam" id="PF08459">
    <property type="entry name" value="UvrC_RNaseH_dom"/>
    <property type="match status" value="1"/>
</dbReference>
<proteinExistence type="predicted"/>
<dbReference type="InterPro" id="IPR047296">
    <property type="entry name" value="GIY-YIG_UvrC_Cho"/>
</dbReference>
<dbReference type="SMART" id="SM00465">
    <property type="entry name" value="GIYc"/>
    <property type="match status" value="1"/>
</dbReference>
<dbReference type="Pfam" id="PF02151">
    <property type="entry name" value="UVR"/>
    <property type="match status" value="1"/>
</dbReference>
<sequence length="412" mass="47197">MKISSLQLNNLPDKPGVYFFKKEKNILYVGKATSLRDRVKSYFGDDLDFRRGLKIVKMVQGATAIDWKQTDSVLEALILEANLIKKFLPEANTLGKDNKSYNHVIITDEDYPRVILVREHDLKYQESLGFNIKYQFGPFPHALQLKEALKIVRKIFPFRGEKDGLNLKEVGLRKIKSVRKSNLNVELGLSPDFSVVSRNDYKKTIRNIKMFFEGKKNFLLKKLEAEMKQFIKGQEFERAGQIKNQLFALSHIQDIALLKEQNISNSGRIEAYDVAHTSETNKVGVMVVINGGVLETSEYRKFNIRQKGGGDVGALREILGRRFEHTEWPLPKLIVVDGGKAQKNIAEKVLTEFGFKIAVVAATKDERHRVRGFLGNPDIILKNERDILLANSESHRFAIRFHKQKRKKDLLG</sequence>
<dbReference type="GO" id="GO:0006289">
    <property type="term" value="P:nucleotide-excision repair"/>
    <property type="evidence" value="ECO:0007669"/>
    <property type="project" value="InterPro"/>
</dbReference>
<dbReference type="InterPro" id="IPR050066">
    <property type="entry name" value="UvrABC_protein_C"/>
</dbReference>
<evidence type="ECO:0000259" key="1">
    <source>
        <dbReference type="PROSITE" id="PS50151"/>
    </source>
</evidence>
<dbReference type="SUPFAM" id="SSF46600">
    <property type="entry name" value="C-terminal UvrC-binding domain of UvrB"/>
    <property type="match status" value="1"/>
</dbReference>
<evidence type="ECO:0000313" key="4">
    <source>
        <dbReference type="EMBL" id="OGD67062.1"/>
    </source>
</evidence>
<dbReference type="SUPFAM" id="SSF82771">
    <property type="entry name" value="GIY-YIG endonuclease"/>
    <property type="match status" value="1"/>
</dbReference>
<dbReference type="InterPro" id="IPR036876">
    <property type="entry name" value="UVR_dom_sf"/>
</dbReference>
<evidence type="ECO:0008006" key="6">
    <source>
        <dbReference type="Google" id="ProtNLM"/>
    </source>
</evidence>
<gene>
    <name evidence="4" type="ORF">A2442_00345</name>
</gene>
<dbReference type="InterPro" id="IPR001162">
    <property type="entry name" value="UvrC_RNase_H_dom"/>
</dbReference>
<protein>
    <recommendedName>
        <fullName evidence="6">Excinuclease ABC subunit C</fullName>
    </recommendedName>
</protein>
<dbReference type="PROSITE" id="PS50151">
    <property type="entry name" value="UVR"/>
    <property type="match status" value="1"/>
</dbReference>
<dbReference type="PROSITE" id="PS50164">
    <property type="entry name" value="GIY_YIG"/>
    <property type="match status" value="1"/>
</dbReference>
<dbReference type="InterPro" id="IPR035901">
    <property type="entry name" value="GIY-YIG_endonuc_sf"/>
</dbReference>
<dbReference type="PANTHER" id="PTHR30562:SF1">
    <property type="entry name" value="UVRABC SYSTEM PROTEIN C"/>
    <property type="match status" value="1"/>
</dbReference>
<evidence type="ECO:0000259" key="2">
    <source>
        <dbReference type="PROSITE" id="PS50164"/>
    </source>
</evidence>
<dbReference type="EMBL" id="MFAE01000009">
    <property type="protein sequence ID" value="OGD67062.1"/>
    <property type="molecule type" value="Genomic_DNA"/>
</dbReference>